<sequence length="248" mass="26095">MKVTVAAVLSLLPLLSSAHCIAQRVRINGQDQGQGNGIRMSTSNNPIQNVNDASFACKNSFQSPVSSKVLDVKAGDKVGVMWGHVIGGAQFANDADNPIAKSHKGPTIFYMAKVDNAASTQPNGLKWFKVFEDGLDSSGKWGVDRMIASGGWVDFNMPTCVAPGQYLLRAEIIALHSAKNQGQAQFYMGCAQINVSGSGTKTGDQTVSFPGAYSATDPGILISIYDAKGNPVGNGTPYKIPGPAVLKC</sequence>
<dbReference type="Pfam" id="PF03443">
    <property type="entry name" value="AA9"/>
    <property type="match status" value="1"/>
</dbReference>
<evidence type="ECO:0000256" key="6">
    <source>
        <dbReference type="SAM" id="SignalP"/>
    </source>
</evidence>
<keyword evidence="4 5" id="KW-1015">Disulfide bond</keyword>
<dbReference type="GO" id="GO:0030248">
    <property type="term" value="F:cellulose binding"/>
    <property type="evidence" value="ECO:0007669"/>
    <property type="project" value="UniProtKB-UniRule"/>
</dbReference>
<keyword evidence="3 5" id="KW-0964">Secreted</keyword>
<accession>A0A6A6XW68</accession>
<comment type="domain">
    <text evidence="5">Has a modular structure: an endo-beta-1,4-glucanase catalytic module at the N-terminus, a linker rich in serines and threonines, and a C-terminal carbohydrate-binding module (CBM).</text>
</comment>
<keyword evidence="5" id="KW-0136">Cellulose degradation</keyword>
<keyword evidence="8" id="KW-0560">Oxidoreductase</keyword>
<keyword evidence="5" id="KW-0119">Carbohydrate metabolism</keyword>
<dbReference type="GO" id="GO:0030245">
    <property type="term" value="P:cellulose catabolic process"/>
    <property type="evidence" value="ECO:0007669"/>
    <property type="project" value="UniProtKB-UniRule"/>
</dbReference>
<dbReference type="EMBL" id="MU001742">
    <property type="protein sequence ID" value="KAF2800791.1"/>
    <property type="molecule type" value="Genomic_DNA"/>
</dbReference>
<name>A0A6A6XW68_9PLEO</name>
<gene>
    <name evidence="8" type="ORF">K505DRAFT_227942</name>
</gene>
<dbReference type="GO" id="GO:0008810">
    <property type="term" value="F:cellulase activity"/>
    <property type="evidence" value="ECO:0007669"/>
    <property type="project" value="UniProtKB-UniRule"/>
</dbReference>
<evidence type="ECO:0000256" key="4">
    <source>
        <dbReference type="ARBA" id="ARBA00023157"/>
    </source>
</evidence>
<dbReference type="PANTHER" id="PTHR33353">
    <property type="entry name" value="PUTATIVE (AFU_ORTHOLOGUE AFUA_1G12560)-RELATED"/>
    <property type="match status" value="1"/>
</dbReference>
<comment type="catalytic activity">
    <reaction evidence="5">
        <text>[(1-&gt;4)-beta-D-glucosyl]n+m + reduced acceptor + O2 = 4-dehydro-beta-D-glucosyl-[(1-&gt;4)-beta-D-glucosyl]n-1 + [(1-&gt;4)-beta-D-glucosyl]m + acceptor + H2O.</text>
        <dbReference type="EC" id="1.14.99.56"/>
    </reaction>
</comment>
<dbReference type="InterPro" id="IPR005103">
    <property type="entry name" value="AA9_LPMO"/>
</dbReference>
<evidence type="ECO:0000256" key="1">
    <source>
        <dbReference type="ARBA" id="ARBA00001973"/>
    </source>
</evidence>
<keyword evidence="5" id="KW-0624">Polysaccharide degradation</keyword>
<proteinExistence type="predicted"/>
<evidence type="ECO:0000313" key="9">
    <source>
        <dbReference type="Proteomes" id="UP000799757"/>
    </source>
</evidence>
<dbReference type="Proteomes" id="UP000799757">
    <property type="component" value="Unassembled WGS sequence"/>
</dbReference>
<reference evidence="8" key="1">
    <citation type="journal article" date="2020" name="Stud. Mycol.">
        <title>101 Dothideomycetes genomes: a test case for predicting lifestyles and emergence of pathogens.</title>
        <authorList>
            <person name="Haridas S."/>
            <person name="Albert R."/>
            <person name="Binder M."/>
            <person name="Bloem J."/>
            <person name="Labutti K."/>
            <person name="Salamov A."/>
            <person name="Andreopoulos B."/>
            <person name="Baker S."/>
            <person name="Barry K."/>
            <person name="Bills G."/>
            <person name="Bluhm B."/>
            <person name="Cannon C."/>
            <person name="Castanera R."/>
            <person name="Culley D."/>
            <person name="Daum C."/>
            <person name="Ezra D."/>
            <person name="Gonzalez J."/>
            <person name="Henrissat B."/>
            <person name="Kuo A."/>
            <person name="Liang C."/>
            <person name="Lipzen A."/>
            <person name="Lutzoni F."/>
            <person name="Magnuson J."/>
            <person name="Mondo S."/>
            <person name="Nolan M."/>
            <person name="Ohm R."/>
            <person name="Pangilinan J."/>
            <person name="Park H.-J."/>
            <person name="Ramirez L."/>
            <person name="Alfaro M."/>
            <person name="Sun H."/>
            <person name="Tritt A."/>
            <person name="Yoshinaga Y."/>
            <person name="Zwiers L.-H."/>
            <person name="Turgeon B."/>
            <person name="Goodwin S."/>
            <person name="Spatafora J."/>
            <person name="Crous P."/>
            <person name="Grigoriev I."/>
        </authorList>
    </citation>
    <scope>NUCLEOTIDE SEQUENCE</scope>
    <source>
        <strain evidence="8">CBS 109.77</strain>
    </source>
</reference>
<dbReference type="CDD" id="cd21175">
    <property type="entry name" value="LPMO_AA9"/>
    <property type="match status" value="1"/>
</dbReference>
<feature type="chain" id="PRO_5025334762" description="AA9 family lytic polysaccharide monooxygenase" evidence="6">
    <location>
        <begin position="19"/>
        <end position="248"/>
    </location>
</feature>
<evidence type="ECO:0000313" key="8">
    <source>
        <dbReference type="EMBL" id="KAF2800791.1"/>
    </source>
</evidence>
<dbReference type="GO" id="GO:0004497">
    <property type="term" value="F:monooxygenase activity"/>
    <property type="evidence" value="ECO:0007669"/>
    <property type="project" value="UniProtKB-KW"/>
</dbReference>
<dbReference type="OrthoDB" id="5558646at2759"/>
<dbReference type="GO" id="GO:0005576">
    <property type="term" value="C:extracellular region"/>
    <property type="evidence" value="ECO:0007669"/>
    <property type="project" value="UniProtKB-SubCell"/>
</dbReference>
<evidence type="ECO:0000256" key="2">
    <source>
        <dbReference type="ARBA" id="ARBA00004613"/>
    </source>
</evidence>
<comment type="cofactor">
    <cofactor evidence="1">
        <name>Cu(2+)</name>
        <dbReference type="ChEBI" id="CHEBI:29036"/>
    </cofactor>
</comment>
<organism evidence="8 9">
    <name type="scientific">Melanomma pulvis-pyrius CBS 109.77</name>
    <dbReference type="NCBI Taxonomy" id="1314802"/>
    <lineage>
        <taxon>Eukaryota</taxon>
        <taxon>Fungi</taxon>
        <taxon>Dikarya</taxon>
        <taxon>Ascomycota</taxon>
        <taxon>Pezizomycotina</taxon>
        <taxon>Dothideomycetes</taxon>
        <taxon>Pleosporomycetidae</taxon>
        <taxon>Pleosporales</taxon>
        <taxon>Melanommataceae</taxon>
        <taxon>Melanomma</taxon>
    </lineage>
</organism>
<comment type="subcellular location">
    <subcellularLocation>
        <location evidence="2 5">Secreted</location>
    </subcellularLocation>
</comment>
<evidence type="ECO:0000256" key="3">
    <source>
        <dbReference type="ARBA" id="ARBA00022525"/>
    </source>
</evidence>
<dbReference type="EC" id="1.14.99.56" evidence="5"/>
<protein>
    <recommendedName>
        <fullName evidence="5">AA9 family lytic polysaccharide monooxygenase</fullName>
        <ecNumber evidence="5">1.14.99.56</ecNumber>
    </recommendedName>
    <alternativeName>
        <fullName evidence="5">Endo-beta-1,4-glucanase</fullName>
    </alternativeName>
    <alternativeName>
        <fullName evidence="5">Glycosyl hydrolase 61 family protein</fullName>
    </alternativeName>
</protein>
<keyword evidence="9" id="KW-1185">Reference proteome</keyword>
<dbReference type="Gene3D" id="2.70.50.70">
    <property type="match status" value="1"/>
</dbReference>
<evidence type="ECO:0000259" key="7">
    <source>
        <dbReference type="Pfam" id="PF03443"/>
    </source>
</evidence>
<dbReference type="InterPro" id="IPR049892">
    <property type="entry name" value="AA9"/>
</dbReference>
<feature type="signal peptide" evidence="6">
    <location>
        <begin position="1"/>
        <end position="18"/>
    </location>
</feature>
<evidence type="ECO:0000256" key="5">
    <source>
        <dbReference type="RuleBase" id="RU368122"/>
    </source>
</evidence>
<keyword evidence="6" id="KW-0732">Signal</keyword>
<keyword evidence="8" id="KW-0503">Monooxygenase</keyword>
<dbReference type="PANTHER" id="PTHR33353:SF13">
    <property type="entry name" value="ENDOGLUCANASE II"/>
    <property type="match status" value="1"/>
</dbReference>
<dbReference type="AlphaFoldDB" id="A0A6A6XW68"/>
<feature type="domain" description="Auxiliary Activity family 9 catalytic" evidence="7">
    <location>
        <begin position="19"/>
        <end position="227"/>
    </location>
</feature>
<comment type="function">
    <text evidence="5">Lytic polysaccharide monooxygenase (LMPO) that depolymerizes crystalline and amorphous polysaccharides via the oxidation of scissile alpha- or beta-(1-4)-glycosidic bonds, yielding C1 and/or C4 oxidation products. Catalysis by LPMOs requires the reduction of the active-site copper from Cu(II) to Cu(I) by a reducing agent and H(2)O(2) or O(2) as a cosubstrate.</text>
</comment>